<dbReference type="RefSeq" id="WP_111370623.1">
    <property type="nucleotide sequence ID" value="NZ_CP029480.1"/>
</dbReference>
<keyword evidence="3" id="KW-1185">Reference proteome</keyword>
<feature type="transmembrane region" description="Helical" evidence="1">
    <location>
        <begin position="97"/>
        <end position="115"/>
    </location>
</feature>
<dbReference type="Proteomes" id="UP000249873">
    <property type="component" value="Chromosome"/>
</dbReference>
<accession>A0A2Z4G8L1</accession>
<dbReference type="AlphaFoldDB" id="A0A2Z4G8L1"/>
<keyword evidence="1" id="KW-0812">Transmembrane</keyword>
<proteinExistence type="predicted"/>
<protein>
    <submittedName>
        <fullName evidence="2">Uncharacterized protein</fullName>
    </submittedName>
</protein>
<sequence length="128" mass="14500">MTKLKNLFLLDGLGAILSAFLLGVVLVRFENIFGIPTSTLYILAFIPLFFALYDVYQYQQISAKSARSLKRIAIFNILYCCLSLGFAFYHHEVITTFGWAYILAEIIVVVSLAAFELRTANRFDKSNV</sequence>
<keyword evidence="1" id="KW-0472">Membrane</keyword>
<feature type="transmembrane region" description="Helical" evidence="1">
    <location>
        <begin position="73"/>
        <end position="91"/>
    </location>
</feature>
<dbReference type="EMBL" id="CP029480">
    <property type="protein sequence ID" value="AWV97521.1"/>
    <property type="molecule type" value="Genomic_DNA"/>
</dbReference>
<gene>
    <name evidence="2" type="ORF">DJ013_04815</name>
</gene>
<feature type="transmembrane region" description="Helical" evidence="1">
    <location>
        <begin position="7"/>
        <end position="27"/>
    </location>
</feature>
<reference evidence="2 3" key="1">
    <citation type="submission" date="2018-05" db="EMBL/GenBank/DDBJ databases">
        <title>Complete genome sequence of Arcticibacterium luteifluviistationis SM1504T, a cytophagaceae bacterium isolated from Arctic surface seawater.</title>
        <authorList>
            <person name="Li Y."/>
            <person name="Qin Q.-L."/>
        </authorList>
    </citation>
    <scope>NUCLEOTIDE SEQUENCE [LARGE SCALE GENOMIC DNA]</scope>
    <source>
        <strain evidence="2 3">SM1504</strain>
    </source>
</reference>
<feature type="transmembrane region" description="Helical" evidence="1">
    <location>
        <begin position="33"/>
        <end position="53"/>
    </location>
</feature>
<organism evidence="2 3">
    <name type="scientific">Arcticibacterium luteifluviistationis</name>
    <dbReference type="NCBI Taxonomy" id="1784714"/>
    <lineage>
        <taxon>Bacteria</taxon>
        <taxon>Pseudomonadati</taxon>
        <taxon>Bacteroidota</taxon>
        <taxon>Cytophagia</taxon>
        <taxon>Cytophagales</taxon>
        <taxon>Leadbetterellaceae</taxon>
        <taxon>Arcticibacterium</taxon>
    </lineage>
</organism>
<dbReference type="OrthoDB" id="680984at2"/>
<keyword evidence="1" id="KW-1133">Transmembrane helix</keyword>
<name>A0A2Z4G8L1_9BACT</name>
<evidence type="ECO:0000313" key="2">
    <source>
        <dbReference type="EMBL" id="AWV97521.1"/>
    </source>
</evidence>
<dbReference type="KEGG" id="als:DJ013_04815"/>
<evidence type="ECO:0000256" key="1">
    <source>
        <dbReference type="SAM" id="Phobius"/>
    </source>
</evidence>
<evidence type="ECO:0000313" key="3">
    <source>
        <dbReference type="Proteomes" id="UP000249873"/>
    </source>
</evidence>